<dbReference type="AlphaFoldDB" id="A0A2U2MWQ4"/>
<accession>A0A2U2MWQ4</accession>
<dbReference type="Proteomes" id="UP000245474">
    <property type="component" value="Unassembled WGS sequence"/>
</dbReference>
<evidence type="ECO:0000313" key="2">
    <source>
        <dbReference type="EMBL" id="PWG61236.1"/>
    </source>
</evidence>
<sequence>MLDLNVELKLERIRCYDEGDGPGNAEPYLWTVFFKADGETLVVNTDGPAPPFLQGPPTVIGTPGNHGNLGTSSVDAGDTVAIPAIIGEWRTVLKPIPLTTQFGALREVGGMMGVIAVLMEEDGTPASAIQRGHEALDRNVRDRLASLLGTLGISKQEPTEADVAALSDAIGGAVKDAIADGVSVLDWIGAFGNMDDQIGSAVFRFSHGQLESMGGAPIPFARRWRNEGDWEIFGSVKATAIPRRDEACCAGLRDLLAEQGRRLEELERRLAKAEADKALAKMLTRPRKRANRVSEPIVK</sequence>
<organism evidence="2 3">
    <name type="scientific">Sediminicurvatus halobius</name>
    <dbReference type="NCBI Taxonomy" id="2182432"/>
    <lineage>
        <taxon>Bacteria</taxon>
        <taxon>Pseudomonadati</taxon>
        <taxon>Pseudomonadota</taxon>
        <taxon>Gammaproteobacteria</taxon>
        <taxon>Chromatiales</taxon>
        <taxon>Ectothiorhodospiraceae</taxon>
        <taxon>Sediminicurvatus</taxon>
    </lineage>
</organism>
<name>A0A2U2MWQ4_9GAMM</name>
<proteinExistence type="predicted"/>
<reference evidence="2 3" key="1">
    <citation type="submission" date="2018-05" db="EMBL/GenBank/DDBJ databases">
        <title>Spiribacter halobius sp. nov., a moderately halophilic bacterium isolated from marine solar saltern.</title>
        <authorList>
            <person name="Zheng W.-S."/>
            <person name="Lu D.-C."/>
            <person name="Du Z.-J."/>
        </authorList>
    </citation>
    <scope>NUCLEOTIDE SEQUENCE [LARGE SCALE GENOMIC DNA]</scope>
    <source>
        <strain evidence="2 3">E85</strain>
    </source>
</reference>
<keyword evidence="1" id="KW-0175">Coiled coil</keyword>
<gene>
    <name evidence="2" type="ORF">DEM34_17575</name>
</gene>
<dbReference type="OrthoDB" id="1492065at2"/>
<dbReference type="RefSeq" id="WP_109680135.1">
    <property type="nucleotide sequence ID" value="NZ_CP086615.1"/>
</dbReference>
<protein>
    <submittedName>
        <fullName evidence="2">Uncharacterized protein</fullName>
    </submittedName>
</protein>
<keyword evidence="3" id="KW-1185">Reference proteome</keyword>
<evidence type="ECO:0000256" key="1">
    <source>
        <dbReference type="SAM" id="Coils"/>
    </source>
</evidence>
<dbReference type="EMBL" id="QFFI01000043">
    <property type="protein sequence ID" value="PWG61236.1"/>
    <property type="molecule type" value="Genomic_DNA"/>
</dbReference>
<feature type="coiled-coil region" evidence="1">
    <location>
        <begin position="249"/>
        <end position="283"/>
    </location>
</feature>
<comment type="caution">
    <text evidence="2">The sequence shown here is derived from an EMBL/GenBank/DDBJ whole genome shotgun (WGS) entry which is preliminary data.</text>
</comment>
<evidence type="ECO:0000313" key="3">
    <source>
        <dbReference type="Proteomes" id="UP000245474"/>
    </source>
</evidence>